<evidence type="ECO:0000313" key="3">
    <source>
        <dbReference type="Proteomes" id="UP001459277"/>
    </source>
</evidence>
<evidence type="ECO:0000313" key="2">
    <source>
        <dbReference type="EMBL" id="KAK9983654.1"/>
    </source>
</evidence>
<feature type="chain" id="PRO_5043329599" evidence="1">
    <location>
        <begin position="25"/>
        <end position="222"/>
    </location>
</feature>
<protein>
    <submittedName>
        <fullName evidence="2">Uncharacterized protein</fullName>
    </submittedName>
</protein>
<accession>A0AAW2BF85</accession>
<evidence type="ECO:0000256" key="1">
    <source>
        <dbReference type="SAM" id="SignalP"/>
    </source>
</evidence>
<proteinExistence type="predicted"/>
<organism evidence="2 3">
    <name type="scientific">Lithocarpus litseifolius</name>
    <dbReference type="NCBI Taxonomy" id="425828"/>
    <lineage>
        <taxon>Eukaryota</taxon>
        <taxon>Viridiplantae</taxon>
        <taxon>Streptophyta</taxon>
        <taxon>Embryophyta</taxon>
        <taxon>Tracheophyta</taxon>
        <taxon>Spermatophyta</taxon>
        <taxon>Magnoliopsida</taxon>
        <taxon>eudicotyledons</taxon>
        <taxon>Gunneridae</taxon>
        <taxon>Pentapetalae</taxon>
        <taxon>rosids</taxon>
        <taxon>fabids</taxon>
        <taxon>Fagales</taxon>
        <taxon>Fagaceae</taxon>
        <taxon>Lithocarpus</taxon>
    </lineage>
</organism>
<comment type="caution">
    <text evidence="2">The sequence shown here is derived from an EMBL/GenBank/DDBJ whole genome shotgun (WGS) entry which is preliminary data.</text>
</comment>
<name>A0AAW2BF85_9ROSI</name>
<dbReference type="Proteomes" id="UP001459277">
    <property type="component" value="Unassembled WGS sequence"/>
</dbReference>
<dbReference type="AlphaFoldDB" id="A0AAW2BF85"/>
<dbReference type="EMBL" id="JAZDWU010000012">
    <property type="protein sequence ID" value="KAK9983654.1"/>
    <property type="molecule type" value="Genomic_DNA"/>
</dbReference>
<keyword evidence="1" id="KW-0732">Signal</keyword>
<gene>
    <name evidence="2" type="ORF">SO802_033179</name>
</gene>
<reference evidence="2 3" key="1">
    <citation type="submission" date="2024-01" db="EMBL/GenBank/DDBJ databases">
        <title>A telomere-to-telomere, gap-free genome of sweet tea (Lithocarpus litseifolius).</title>
        <authorList>
            <person name="Zhou J."/>
        </authorList>
    </citation>
    <scope>NUCLEOTIDE SEQUENCE [LARGE SCALE GENOMIC DNA]</scope>
    <source>
        <strain evidence="2">Zhou-2022a</strain>
        <tissue evidence="2">Leaf</tissue>
    </source>
</reference>
<feature type="signal peptide" evidence="1">
    <location>
        <begin position="1"/>
        <end position="24"/>
    </location>
</feature>
<sequence>MNKIQLQWNGWYKLLQLFILHTFGELPAIKEGNKLTETSDCIPVISEARKDRLSILHSERLLFLVAAFTVRVPRRQLAHMIPYHNCNDSISIKCSLVNVVVVVVVTYKDLVEGVGKNTREVKVVVVVVVKAEVVMAVAVEEVKVSKLVAEILMEGVVKNTWEVKVVVVVVVESEHSILEEVVVKAAVVMVVALKEELEVSKLVVEVVAMVMLEAKKQQIDDI</sequence>
<keyword evidence="3" id="KW-1185">Reference proteome</keyword>